<dbReference type="InterPro" id="IPR002013">
    <property type="entry name" value="SAC_dom"/>
</dbReference>
<sequence>MKLLYKSNPRTLVLYSDTCSLTFRTTTKQTNAPKPTVNLELVPNGNITPEAGFRTLLRREVYGCLGLIYVDNQIFLSVITGALTNVANPIKKETVDKIYSVDFVSLNNSEWDFVELDSQGYPVVTNDDDDDARYNRVQHPCFEFRKLLSNGSFYYSNDFDLTSTLQTRGVNDTLDELNHYSPQYMWNSFLMDEMIQFRSNLDSHNRTVLDENRFLTTVIRGFAKTVAMGRLDSITIISKQSCRRAGTRYNTRGIDDDGNVANFVETEFIYNNPSRKSIFTYTQIRGSVPTFWEQDSSLINPKITLTRSLEATQPMFNKHFADIGENYGVCHIVDLLSKTKSSEVQLSNRYKQLYKNCDRREEIEYTAFDFHAETKNAGGFAGATRILPKLYDSMREFGYFSYDLEHDSVITRQDGVFRINCLDCLDRTNLIEQVISRTVFENILKQQTTSHGNEARDHAMIENFLIKHNELWADHGDAISQIYTGTNALKSSFTRSGKMNLAGALSDVTKSVSRMYQNTFVDGKKQSTIDLLLGVGGPQSKKVKIYDPASEYVTTQLEQQSKIFTTDANIKIFTGTYNVNALEPSANIDLTPWLFPPENEEVPDIYAIGFQELIELNAGSFLAGDVTKPQKWAAILNQQLNSQHEQYVLLRTESIASMSLFLFVKKSSIGHVTRVSGSSKKTGLGGIAANKGACAVRFEYGATSFALLTSHLAAGTTAITERFNDYTTIMKGLVFTRNYSIQDHDHVIWFGDLNYRIDLPNGQCRNLIEHGAFDELARQDQLKLEMRDKGAFSTFNEGAVKFYPTYKFDKGTSNYDSSEKQRVPSWTDRILYLSVKKKRNDLKQMNYNSVMDVYLSDHKPVYSTFEVKVEFIDKIKKSTMAKNFYKEYRREHGNSYDLVSLNTLSPTPSTRSVSSKNESFVNEALTELNLLDDFDPNAPSLPARPNPNSTAPRRVPPPPATRKTTATSISSSIKQTSSSTQQQLPRKLPPLQSPLPSNGNQQHAAESQSSVQTSPKPMKVPIGFSSSPLIPSRSNSNSPSISNSPVSTPTQLDNNKPVKSSHHGELKKPMIPNKPSSLHSSKLRTTENNDSDEDSANGGEERTVSGNSTGQSPPLPPPPPPPPVSRAMRTMSDWQPLVPK</sequence>
<comment type="similarity">
    <text evidence="2">In the central section; belongs to the inositol 1,4,5-trisphosphate 5-phosphatase family.</text>
</comment>
<organism evidence="7 8">
    <name type="scientific">Candida theae</name>
    <dbReference type="NCBI Taxonomy" id="1198502"/>
    <lineage>
        <taxon>Eukaryota</taxon>
        <taxon>Fungi</taxon>
        <taxon>Dikarya</taxon>
        <taxon>Ascomycota</taxon>
        <taxon>Saccharomycotina</taxon>
        <taxon>Pichiomycetes</taxon>
        <taxon>Debaryomycetaceae</taxon>
        <taxon>Candida/Lodderomyces clade</taxon>
        <taxon>Candida</taxon>
    </lineage>
</organism>
<dbReference type="GO" id="GO:0016020">
    <property type="term" value="C:membrane"/>
    <property type="evidence" value="ECO:0007669"/>
    <property type="project" value="TreeGrafter"/>
</dbReference>
<dbReference type="AlphaFoldDB" id="A0AAD5G0G6"/>
<gene>
    <name evidence="7" type="ORF">KGF57_000893</name>
</gene>
<evidence type="ECO:0000256" key="5">
    <source>
        <dbReference type="SAM" id="MobiDB-lite"/>
    </source>
</evidence>
<dbReference type="RefSeq" id="XP_051610667.1">
    <property type="nucleotide sequence ID" value="XM_051755409.1"/>
</dbReference>
<dbReference type="Pfam" id="PF02383">
    <property type="entry name" value="Syja_N"/>
    <property type="match status" value="1"/>
</dbReference>
<feature type="region of interest" description="Disordered" evidence="5">
    <location>
        <begin position="932"/>
        <end position="1140"/>
    </location>
</feature>
<feature type="compositionally biased region" description="Pro residues" evidence="5">
    <location>
        <begin position="1113"/>
        <end position="1124"/>
    </location>
</feature>
<dbReference type="EMBL" id="JAIHNG010000046">
    <property type="protein sequence ID" value="KAI5965100.1"/>
    <property type="molecule type" value="Genomic_DNA"/>
</dbReference>
<evidence type="ECO:0000256" key="2">
    <source>
        <dbReference type="ARBA" id="ARBA00009678"/>
    </source>
</evidence>
<keyword evidence="4" id="KW-0378">Hydrolase</keyword>
<dbReference type="GO" id="GO:0046856">
    <property type="term" value="P:phosphatidylinositol dephosphorylation"/>
    <property type="evidence" value="ECO:0007669"/>
    <property type="project" value="InterPro"/>
</dbReference>
<feature type="compositionally biased region" description="Low complexity" evidence="5">
    <location>
        <begin position="1025"/>
        <end position="1049"/>
    </location>
</feature>
<evidence type="ECO:0000256" key="4">
    <source>
        <dbReference type="ARBA" id="ARBA00022801"/>
    </source>
</evidence>
<dbReference type="SUPFAM" id="SSF56219">
    <property type="entry name" value="DNase I-like"/>
    <property type="match status" value="1"/>
</dbReference>
<feature type="domain" description="SAC" evidence="6">
    <location>
        <begin position="144"/>
        <end position="485"/>
    </location>
</feature>
<dbReference type="SMART" id="SM00128">
    <property type="entry name" value="IPPc"/>
    <property type="match status" value="1"/>
</dbReference>
<dbReference type="InterPro" id="IPR036691">
    <property type="entry name" value="Endo/exonu/phosph_ase_sf"/>
</dbReference>
<dbReference type="Gene3D" id="3.60.10.10">
    <property type="entry name" value="Endonuclease/exonuclease/phosphatase"/>
    <property type="match status" value="1"/>
</dbReference>
<dbReference type="PANTHER" id="PTHR11200">
    <property type="entry name" value="INOSITOL 5-PHOSPHATASE"/>
    <property type="match status" value="1"/>
</dbReference>
<dbReference type="EC" id="3.1.3.36" evidence="3"/>
<dbReference type="PROSITE" id="PS50275">
    <property type="entry name" value="SAC"/>
    <property type="match status" value="1"/>
</dbReference>
<dbReference type="Pfam" id="PF22669">
    <property type="entry name" value="Exo_endo_phos2"/>
    <property type="match status" value="1"/>
</dbReference>
<evidence type="ECO:0000313" key="8">
    <source>
        <dbReference type="Proteomes" id="UP001204833"/>
    </source>
</evidence>
<evidence type="ECO:0000259" key="6">
    <source>
        <dbReference type="PROSITE" id="PS50275"/>
    </source>
</evidence>
<dbReference type="GO" id="GO:0043813">
    <property type="term" value="F:phosphatidylinositol-3,5-bisphosphate 5-phosphatase activity"/>
    <property type="evidence" value="ECO:0007669"/>
    <property type="project" value="TreeGrafter"/>
</dbReference>
<protein>
    <recommendedName>
        <fullName evidence="3">phosphoinositide 5-phosphatase</fullName>
        <ecNumber evidence="3">3.1.3.36</ecNumber>
    </recommendedName>
</protein>
<dbReference type="InterPro" id="IPR046985">
    <property type="entry name" value="IP5"/>
</dbReference>
<dbReference type="PANTHER" id="PTHR11200:SF257">
    <property type="entry name" value="PHOSPHOINOSITIDE 5-PHOSPHATASE"/>
    <property type="match status" value="1"/>
</dbReference>
<comment type="caution">
    <text evidence="7">The sequence shown here is derived from an EMBL/GenBank/DDBJ whole genome shotgun (WGS) entry which is preliminary data.</text>
</comment>
<reference evidence="7 8" key="1">
    <citation type="journal article" date="2022" name="DNA Res.">
        <title>Genome analysis of five recently described species of the CUG-Ser clade uncovers Candida theae as a new hybrid lineage with pathogenic potential in the Candida parapsilosis species complex.</title>
        <authorList>
            <person name="Mixao V."/>
            <person name="Del Olmo V."/>
            <person name="Hegedusova E."/>
            <person name="Saus E."/>
            <person name="Pryszcz L."/>
            <person name="Cillingova A."/>
            <person name="Nosek J."/>
            <person name="Gabaldon T."/>
        </authorList>
    </citation>
    <scope>NUCLEOTIDE SEQUENCE [LARGE SCALE GENOMIC DNA]</scope>
    <source>
        <strain evidence="7 8">CBS 12239</strain>
    </source>
</reference>
<accession>A0AAD5G0G6</accession>
<feature type="compositionally biased region" description="Low complexity" evidence="5">
    <location>
        <begin position="961"/>
        <end position="986"/>
    </location>
</feature>
<dbReference type="GO" id="GO:0005737">
    <property type="term" value="C:cytoplasm"/>
    <property type="evidence" value="ECO:0007669"/>
    <property type="project" value="TreeGrafter"/>
</dbReference>
<proteinExistence type="inferred from homology"/>
<evidence type="ECO:0000256" key="3">
    <source>
        <dbReference type="ARBA" id="ARBA00013044"/>
    </source>
</evidence>
<dbReference type="InterPro" id="IPR000300">
    <property type="entry name" value="IPPc"/>
</dbReference>
<dbReference type="Proteomes" id="UP001204833">
    <property type="component" value="Unassembled WGS sequence"/>
</dbReference>
<evidence type="ECO:0000313" key="7">
    <source>
        <dbReference type="EMBL" id="KAI5965100.1"/>
    </source>
</evidence>
<comment type="similarity">
    <text evidence="1">Belongs to the synaptojanin family.</text>
</comment>
<dbReference type="GO" id="GO:0004439">
    <property type="term" value="F:phosphatidylinositol-4,5-bisphosphate 5-phosphatase activity"/>
    <property type="evidence" value="ECO:0007669"/>
    <property type="project" value="UniProtKB-EC"/>
</dbReference>
<dbReference type="GeneID" id="76148952"/>
<evidence type="ECO:0000256" key="1">
    <source>
        <dbReference type="ARBA" id="ARBA00008943"/>
    </source>
</evidence>
<name>A0AAD5G0G6_9ASCO</name>
<keyword evidence="8" id="KW-1185">Reference proteome</keyword>
<feature type="compositionally biased region" description="Polar residues" evidence="5">
    <location>
        <begin position="997"/>
        <end position="1015"/>
    </location>
</feature>